<dbReference type="Pfam" id="PF02277">
    <property type="entry name" value="DBI_PRT"/>
    <property type="match status" value="1"/>
</dbReference>
<evidence type="ECO:0000313" key="10">
    <source>
        <dbReference type="EMBL" id="CAI8057442.1"/>
    </source>
</evidence>
<dbReference type="AlphaFoldDB" id="A0AA35U2C7"/>
<keyword evidence="6 10" id="KW-0328">Glycosyltransferase</keyword>
<gene>
    <name evidence="10" type="ORF">GBAR_LOCUS31315</name>
</gene>
<protein>
    <recommendedName>
        <fullName evidence="4">Nicotinate-nucleotide--dimethylbenzimidazole phosphoribosyltransferase</fullName>
        <ecNumber evidence="3">2.4.2.21</ecNumber>
    </recommendedName>
    <alternativeName>
        <fullName evidence="8">N(1)-alpha-phosphoribosyltransferase</fullName>
    </alternativeName>
</protein>
<reference evidence="10" key="1">
    <citation type="submission" date="2023-03" db="EMBL/GenBank/DDBJ databases">
        <authorList>
            <person name="Steffen K."/>
            <person name="Cardenas P."/>
        </authorList>
    </citation>
    <scope>NUCLEOTIDE SEQUENCE</scope>
</reference>
<dbReference type="SUPFAM" id="SSF52733">
    <property type="entry name" value="Nicotinate mononucleotide:5,6-dimethylbenzimidazole phosphoribosyltransferase (CobT)"/>
    <property type="match status" value="1"/>
</dbReference>
<proteinExistence type="inferred from homology"/>
<comment type="catalytic activity">
    <reaction evidence="9">
        <text>5,6-dimethylbenzimidazole + nicotinate beta-D-ribonucleotide = alpha-ribazole 5'-phosphate + nicotinate + H(+)</text>
        <dbReference type="Rhea" id="RHEA:11196"/>
        <dbReference type="ChEBI" id="CHEBI:15378"/>
        <dbReference type="ChEBI" id="CHEBI:15890"/>
        <dbReference type="ChEBI" id="CHEBI:32544"/>
        <dbReference type="ChEBI" id="CHEBI:57502"/>
        <dbReference type="ChEBI" id="CHEBI:57918"/>
        <dbReference type="EC" id="2.4.2.21"/>
    </reaction>
</comment>
<organism evidence="10 11">
    <name type="scientific">Geodia barretti</name>
    <name type="common">Barrett's horny sponge</name>
    <dbReference type="NCBI Taxonomy" id="519541"/>
    <lineage>
        <taxon>Eukaryota</taxon>
        <taxon>Metazoa</taxon>
        <taxon>Porifera</taxon>
        <taxon>Demospongiae</taxon>
        <taxon>Heteroscleromorpha</taxon>
        <taxon>Tetractinellida</taxon>
        <taxon>Astrophorina</taxon>
        <taxon>Geodiidae</taxon>
        <taxon>Geodia</taxon>
    </lineage>
</organism>
<evidence type="ECO:0000256" key="1">
    <source>
        <dbReference type="ARBA" id="ARBA00005049"/>
    </source>
</evidence>
<dbReference type="EMBL" id="CASHTH010004447">
    <property type="protein sequence ID" value="CAI8057442.1"/>
    <property type="molecule type" value="Genomic_DNA"/>
</dbReference>
<evidence type="ECO:0000256" key="3">
    <source>
        <dbReference type="ARBA" id="ARBA00011991"/>
    </source>
</evidence>
<evidence type="ECO:0000256" key="6">
    <source>
        <dbReference type="ARBA" id="ARBA00022676"/>
    </source>
</evidence>
<evidence type="ECO:0000256" key="2">
    <source>
        <dbReference type="ARBA" id="ARBA00007110"/>
    </source>
</evidence>
<evidence type="ECO:0000256" key="7">
    <source>
        <dbReference type="ARBA" id="ARBA00022679"/>
    </source>
</evidence>
<keyword evidence="5" id="KW-0169">Cobalamin biosynthesis</keyword>
<comment type="similarity">
    <text evidence="2">Belongs to the CobT family.</text>
</comment>
<dbReference type="EC" id="2.4.2.21" evidence="3"/>
<evidence type="ECO:0000256" key="4">
    <source>
        <dbReference type="ARBA" id="ARBA00015486"/>
    </source>
</evidence>
<accession>A0AA35U2C7</accession>
<dbReference type="Gene3D" id="1.10.1610.10">
    <property type="match status" value="1"/>
</dbReference>
<evidence type="ECO:0000256" key="5">
    <source>
        <dbReference type="ARBA" id="ARBA00022573"/>
    </source>
</evidence>
<keyword evidence="11" id="KW-1185">Reference proteome</keyword>
<name>A0AA35U2C7_GEOBA</name>
<keyword evidence="7" id="KW-0808">Transferase</keyword>
<comment type="pathway">
    <text evidence="1">Nucleoside biosynthesis; alpha-ribazole biosynthesis; alpha-ribazole from 5,6-dimethylbenzimidazole: step 1/2.</text>
</comment>
<evidence type="ECO:0000256" key="9">
    <source>
        <dbReference type="ARBA" id="ARBA00047340"/>
    </source>
</evidence>
<dbReference type="PANTHER" id="PTHR43463">
    <property type="entry name" value="NICOTINATE-NUCLEOTIDE--DIMETHYLBENZIMIDAZOLE PHOSPHORIBOSYLTRANSFERASE"/>
    <property type="match status" value="1"/>
</dbReference>
<dbReference type="Gene3D" id="3.40.50.10210">
    <property type="match status" value="2"/>
</dbReference>
<dbReference type="InterPro" id="IPR036087">
    <property type="entry name" value="Nict_dMeBzImd_PRibTrfase_sf"/>
</dbReference>
<dbReference type="PANTHER" id="PTHR43463:SF1">
    <property type="entry name" value="NICOTINATE-NUCLEOTIDE--DIMETHYLBENZIMIDAZOLE PHOSPHORIBOSYLTRANSFERASE"/>
    <property type="match status" value="1"/>
</dbReference>
<dbReference type="Proteomes" id="UP001174909">
    <property type="component" value="Unassembled WGS sequence"/>
</dbReference>
<evidence type="ECO:0000256" key="8">
    <source>
        <dbReference type="ARBA" id="ARBA00030686"/>
    </source>
</evidence>
<dbReference type="InterPro" id="IPR023195">
    <property type="entry name" value="Nict_dMeBzImd_PRibTrfase_N"/>
</dbReference>
<evidence type="ECO:0000313" key="11">
    <source>
        <dbReference type="Proteomes" id="UP001174909"/>
    </source>
</evidence>
<comment type="caution">
    <text evidence="10">The sequence shown here is derived from an EMBL/GenBank/DDBJ whole genome shotgun (WGS) entry which is preliminary data.</text>
</comment>
<dbReference type="InterPro" id="IPR003200">
    <property type="entry name" value="Nict_dMeBzImd_PRibTrfase"/>
</dbReference>
<sequence>MSDEARLGSLTAFRERVAAMPGAAEAAAERAKAHDARLTKPAGALGRLEALAQWAAAWQGDHPPRAERIQVLVFAGNHGVAALGVSAYPATVTAQMVANFEAGGAAINQLCDVLGAELTVVPLDLETPTEDMTQAPALGEADCVAALEAGMAAVDEGADLLCLGEMGIGNTTAAAALAAALCGGDGATWVGPGTGVDAEGLARKAAVVDAALARHARARHDPLAALTCVAHRSAEPGHRRLLEALALEPLLDLGLRLGEASGAALAAALVRMAIAAHNGMATFDSAGVSGPAD</sequence>
<dbReference type="GO" id="GO:0008939">
    <property type="term" value="F:nicotinate-nucleotide-dimethylbenzimidazole phosphoribosyltransferase activity"/>
    <property type="evidence" value="ECO:0007669"/>
    <property type="project" value="UniProtKB-EC"/>
</dbReference>
<dbReference type="CDD" id="cd02439">
    <property type="entry name" value="DMB-PRT_CobT"/>
    <property type="match status" value="1"/>
</dbReference>